<feature type="transmembrane region" description="Helical" evidence="6">
    <location>
        <begin position="31"/>
        <end position="48"/>
    </location>
</feature>
<feature type="transmembrane region" description="Helical" evidence="6">
    <location>
        <begin position="63"/>
        <end position="84"/>
    </location>
</feature>
<dbReference type="InterPro" id="IPR036259">
    <property type="entry name" value="MFS_trans_sf"/>
</dbReference>
<protein>
    <submittedName>
        <fullName evidence="7">Uncharacterized protein</fullName>
    </submittedName>
</protein>
<evidence type="ECO:0000256" key="3">
    <source>
        <dbReference type="ARBA" id="ARBA00022692"/>
    </source>
</evidence>
<dbReference type="SUPFAM" id="SSF103473">
    <property type="entry name" value="MFS general substrate transporter"/>
    <property type="match status" value="1"/>
</dbReference>
<proteinExistence type="predicted"/>
<dbReference type="AlphaFoldDB" id="A0AAD9I7R0"/>
<organism evidence="7 8">
    <name type="scientific">Phyllachora maydis</name>
    <dbReference type="NCBI Taxonomy" id="1825666"/>
    <lineage>
        <taxon>Eukaryota</taxon>
        <taxon>Fungi</taxon>
        <taxon>Dikarya</taxon>
        <taxon>Ascomycota</taxon>
        <taxon>Pezizomycotina</taxon>
        <taxon>Sordariomycetes</taxon>
        <taxon>Sordariomycetidae</taxon>
        <taxon>Phyllachorales</taxon>
        <taxon>Phyllachoraceae</taxon>
        <taxon>Phyllachora</taxon>
    </lineage>
</organism>
<keyword evidence="2" id="KW-0813">Transport</keyword>
<dbReference type="Gene3D" id="1.20.1250.20">
    <property type="entry name" value="MFS general substrate transporter like domains"/>
    <property type="match status" value="1"/>
</dbReference>
<evidence type="ECO:0000256" key="2">
    <source>
        <dbReference type="ARBA" id="ARBA00022448"/>
    </source>
</evidence>
<evidence type="ECO:0000313" key="7">
    <source>
        <dbReference type="EMBL" id="KAK2072611.1"/>
    </source>
</evidence>
<keyword evidence="3 6" id="KW-0812">Transmembrane</keyword>
<evidence type="ECO:0000256" key="4">
    <source>
        <dbReference type="ARBA" id="ARBA00022989"/>
    </source>
</evidence>
<evidence type="ECO:0000256" key="6">
    <source>
        <dbReference type="SAM" id="Phobius"/>
    </source>
</evidence>
<keyword evidence="5 6" id="KW-0472">Membrane</keyword>
<comment type="caution">
    <text evidence="7">The sequence shown here is derived from an EMBL/GenBank/DDBJ whole genome shotgun (WGS) entry which is preliminary data.</text>
</comment>
<dbReference type="PANTHER" id="PTHR43791:SF50">
    <property type="entry name" value="TRANSPORTER, PUTATIVE (AFU_ORTHOLOGUE AFUA_2G00840)-RELATED"/>
    <property type="match status" value="1"/>
</dbReference>
<reference evidence="7" key="1">
    <citation type="journal article" date="2023" name="Mol. Plant Microbe Interact.">
        <title>Elucidating the Obligate Nature and Biological Capacity of an Invasive Fungal Corn Pathogen.</title>
        <authorList>
            <person name="MacCready J.S."/>
            <person name="Roggenkamp E.M."/>
            <person name="Gdanetz K."/>
            <person name="Chilvers M.I."/>
        </authorList>
    </citation>
    <scope>NUCLEOTIDE SEQUENCE</scope>
    <source>
        <strain evidence="7">PM02</strain>
    </source>
</reference>
<gene>
    <name evidence="7" type="ORF">P8C59_006953</name>
</gene>
<evidence type="ECO:0000256" key="1">
    <source>
        <dbReference type="ARBA" id="ARBA00004141"/>
    </source>
</evidence>
<dbReference type="Proteomes" id="UP001217918">
    <property type="component" value="Unassembled WGS sequence"/>
</dbReference>
<accession>A0AAD9I7R0</accession>
<evidence type="ECO:0000256" key="5">
    <source>
        <dbReference type="ARBA" id="ARBA00023136"/>
    </source>
</evidence>
<sequence>MSNTAHIQNSVIVDTARVIDRAAEARLCRKFDVRILPVLAVMYLFNALDKGNISNAQTAGDQYNRIISIFFVPYVLFAPPCAMLGKKPRPAANMTVLLCTTR</sequence>
<dbReference type="GO" id="GO:0016020">
    <property type="term" value="C:membrane"/>
    <property type="evidence" value="ECO:0007669"/>
    <property type="project" value="UniProtKB-SubCell"/>
</dbReference>
<dbReference type="PANTHER" id="PTHR43791">
    <property type="entry name" value="PERMEASE-RELATED"/>
    <property type="match status" value="1"/>
</dbReference>
<evidence type="ECO:0000313" key="8">
    <source>
        <dbReference type="Proteomes" id="UP001217918"/>
    </source>
</evidence>
<name>A0AAD9I7R0_9PEZI</name>
<keyword evidence="4 6" id="KW-1133">Transmembrane helix</keyword>
<keyword evidence="8" id="KW-1185">Reference proteome</keyword>
<dbReference type="GO" id="GO:0022857">
    <property type="term" value="F:transmembrane transporter activity"/>
    <property type="evidence" value="ECO:0007669"/>
    <property type="project" value="TreeGrafter"/>
</dbReference>
<dbReference type="EMBL" id="JAQQPM010000006">
    <property type="protein sequence ID" value="KAK2072611.1"/>
    <property type="molecule type" value="Genomic_DNA"/>
</dbReference>
<comment type="subcellular location">
    <subcellularLocation>
        <location evidence="1">Membrane</location>
        <topology evidence="1">Multi-pass membrane protein</topology>
    </subcellularLocation>
</comment>